<dbReference type="Pfam" id="PF00193">
    <property type="entry name" value="Xlink"/>
    <property type="match status" value="1"/>
</dbReference>
<evidence type="ECO:0000256" key="11">
    <source>
        <dbReference type="SAM" id="Phobius"/>
    </source>
</evidence>
<organism evidence="13 14">
    <name type="scientific">Alosa alosa</name>
    <name type="common">allis shad</name>
    <dbReference type="NCBI Taxonomy" id="278164"/>
    <lineage>
        <taxon>Eukaryota</taxon>
        <taxon>Metazoa</taxon>
        <taxon>Chordata</taxon>
        <taxon>Craniata</taxon>
        <taxon>Vertebrata</taxon>
        <taxon>Euteleostomi</taxon>
        <taxon>Actinopterygii</taxon>
        <taxon>Neopterygii</taxon>
        <taxon>Teleostei</taxon>
        <taxon>Clupei</taxon>
        <taxon>Clupeiformes</taxon>
        <taxon>Clupeoidei</taxon>
        <taxon>Clupeidae</taxon>
        <taxon>Alosa</taxon>
    </lineage>
</organism>
<dbReference type="Proteomes" id="UP000823561">
    <property type="component" value="Chromosome 11"/>
</dbReference>
<dbReference type="EMBL" id="JADWDJ010000011">
    <property type="protein sequence ID" value="KAG5273470.1"/>
    <property type="molecule type" value="Genomic_DNA"/>
</dbReference>
<evidence type="ECO:0000256" key="2">
    <source>
        <dbReference type="ARBA" id="ARBA00022692"/>
    </source>
</evidence>
<comment type="subcellular location">
    <subcellularLocation>
        <location evidence="1">Membrane</location>
        <topology evidence="1">Single-pass membrane protein</topology>
    </subcellularLocation>
</comment>
<dbReference type="SMART" id="SM00445">
    <property type="entry name" value="LINK"/>
    <property type="match status" value="1"/>
</dbReference>
<feature type="region of interest" description="Disordered" evidence="10">
    <location>
        <begin position="328"/>
        <end position="347"/>
    </location>
</feature>
<dbReference type="InterPro" id="IPR000538">
    <property type="entry name" value="Link_dom"/>
</dbReference>
<evidence type="ECO:0000256" key="7">
    <source>
        <dbReference type="ARBA" id="ARBA00023170"/>
    </source>
</evidence>
<dbReference type="InterPro" id="IPR016186">
    <property type="entry name" value="C-type_lectin-like/link_sf"/>
</dbReference>
<evidence type="ECO:0000256" key="5">
    <source>
        <dbReference type="ARBA" id="ARBA00023136"/>
    </source>
</evidence>
<feature type="disulfide bond" evidence="9">
    <location>
        <begin position="91"/>
        <end position="112"/>
    </location>
</feature>
<dbReference type="PROSITE" id="PS01241">
    <property type="entry name" value="LINK_1"/>
    <property type="match status" value="1"/>
</dbReference>
<feature type="region of interest" description="Disordered" evidence="10">
    <location>
        <begin position="146"/>
        <end position="173"/>
    </location>
</feature>
<accession>A0AAV6GIG3</accession>
<keyword evidence="5 11" id="KW-0472">Membrane</keyword>
<keyword evidence="4 11" id="KW-1133">Transmembrane helix</keyword>
<feature type="compositionally biased region" description="Low complexity" evidence="10">
    <location>
        <begin position="185"/>
        <end position="195"/>
    </location>
</feature>
<dbReference type="GO" id="GO:0005540">
    <property type="term" value="F:hyaluronic acid binding"/>
    <property type="evidence" value="ECO:0007669"/>
    <property type="project" value="InterPro"/>
</dbReference>
<evidence type="ECO:0000313" key="13">
    <source>
        <dbReference type="EMBL" id="KAG5273470.1"/>
    </source>
</evidence>
<dbReference type="GO" id="GO:0007155">
    <property type="term" value="P:cell adhesion"/>
    <property type="evidence" value="ECO:0007669"/>
    <property type="project" value="InterPro"/>
</dbReference>
<dbReference type="Gene3D" id="3.10.100.10">
    <property type="entry name" value="Mannose-Binding Protein A, subunit A"/>
    <property type="match status" value="1"/>
</dbReference>
<protein>
    <recommendedName>
        <fullName evidence="12">Link domain-containing protein</fullName>
    </recommendedName>
</protein>
<evidence type="ECO:0000256" key="9">
    <source>
        <dbReference type="PROSITE-ProRule" id="PRU00323"/>
    </source>
</evidence>
<name>A0AAV6GIG3_9TELE</name>
<keyword evidence="2 11" id="KW-0812">Transmembrane</keyword>
<keyword evidence="6 9" id="KW-1015">Disulfide bond</keyword>
<keyword evidence="3" id="KW-0732">Signal</keyword>
<dbReference type="GO" id="GO:0004888">
    <property type="term" value="F:transmembrane signaling receptor activity"/>
    <property type="evidence" value="ECO:0007669"/>
    <property type="project" value="TreeGrafter"/>
</dbReference>
<dbReference type="PANTHER" id="PTHR10225">
    <property type="entry name" value="HYALURONAN RECEPTOR"/>
    <property type="match status" value="1"/>
</dbReference>
<feature type="region of interest" description="Disordered" evidence="10">
    <location>
        <begin position="185"/>
        <end position="254"/>
    </location>
</feature>
<sequence>MNSLNDLRDSMVRRWATSCLLLLSGAFCAFALDVTQLQVTSKIISEVFMVTQNNKYSFTASVAIEVCEALHANIATKAQVETALQNGLEMCRFGWVEEKIAVAPRIQANPRCGQSKTGLVPWRAPESQLFDVFCFKDTGTVTTQRAMATRSVTTKKQEGSTSPRHPVTLPPLITSVLTRRVPLPTSTISPHAISPSIPPPPSKKADTTLHKTPVTTTSTTTRRTTTSTRSFPASSTTTSTSTTTSSSTSTLSPPVQTAGLAPFHLEYSVQSNLGAAPVALLVTLGLLFVLLAATAVYYKKKGRSLPLQRPEQEKGAVETEMFKHFRERDLKRHPSTGDGERSRKCSSDITLLMEQEAKAEIA</sequence>
<dbReference type="GO" id="GO:0005886">
    <property type="term" value="C:plasma membrane"/>
    <property type="evidence" value="ECO:0007669"/>
    <property type="project" value="TreeGrafter"/>
</dbReference>
<comment type="caution">
    <text evidence="13">The sequence shown here is derived from an EMBL/GenBank/DDBJ whole genome shotgun (WGS) entry which is preliminary data.</text>
</comment>
<keyword evidence="14" id="KW-1185">Reference proteome</keyword>
<evidence type="ECO:0000259" key="12">
    <source>
        <dbReference type="PROSITE" id="PS50963"/>
    </source>
</evidence>
<evidence type="ECO:0000256" key="8">
    <source>
        <dbReference type="ARBA" id="ARBA00023180"/>
    </source>
</evidence>
<evidence type="ECO:0000256" key="1">
    <source>
        <dbReference type="ARBA" id="ARBA00004167"/>
    </source>
</evidence>
<evidence type="ECO:0000313" key="14">
    <source>
        <dbReference type="Proteomes" id="UP000823561"/>
    </source>
</evidence>
<evidence type="ECO:0000256" key="10">
    <source>
        <dbReference type="SAM" id="MobiDB-lite"/>
    </source>
</evidence>
<feature type="transmembrane region" description="Helical" evidence="11">
    <location>
        <begin position="278"/>
        <end position="298"/>
    </location>
</feature>
<proteinExistence type="predicted"/>
<evidence type="ECO:0000256" key="3">
    <source>
        <dbReference type="ARBA" id="ARBA00022729"/>
    </source>
</evidence>
<evidence type="ECO:0000256" key="6">
    <source>
        <dbReference type="ARBA" id="ARBA00023157"/>
    </source>
</evidence>
<evidence type="ECO:0000256" key="4">
    <source>
        <dbReference type="ARBA" id="ARBA00022989"/>
    </source>
</evidence>
<comment type="caution">
    <text evidence="9">Lacks conserved residue(s) required for the propagation of feature annotation.</text>
</comment>
<dbReference type="SUPFAM" id="SSF56436">
    <property type="entry name" value="C-type lectin-like"/>
    <property type="match status" value="1"/>
</dbReference>
<dbReference type="InterPro" id="IPR043210">
    <property type="entry name" value="CD44_antigen-like"/>
</dbReference>
<dbReference type="InterPro" id="IPR016187">
    <property type="entry name" value="CTDL_fold"/>
</dbReference>
<keyword evidence="7" id="KW-0675">Receptor</keyword>
<dbReference type="PROSITE" id="PS50963">
    <property type="entry name" value="LINK_2"/>
    <property type="match status" value="1"/>
</dbReference>
<feature type="compositionally biased region" description="Low complexity" evidence="10">
    <location>
        <begin position="212"/>
        <end position="253"/>
    </location>
</feature>
<reference evidence="13" key="1">
    <citation type="submission" date="2020-10" db="EMBL/GenBank/DDBJ databases">
        <title>Chromosome-scale genome assembly of the Allis shad, Alosa alosa.</title>
        <authorList>
            <person name="Margot Z."/>
            <person name="Christophe K."/>
            <person name="Cabau C."/>
            <person name="Louis A."/>
            <person name="Berthelot C."/>
            <person name="Parey E."/>
            <person name="Roest Crollius H."/>
            <person name="Montfort J."/>
            <person name="Robinson-Rechavi M."/>
            <person name="Bucao C."/>
            <person name="Bouchez O."/>
            <person name="Gislard M."/>
            <person name="Lluch J."/>
            <person name="Milhes M."/>
            <person name="Lampietro C."/>
            <person name="Lopez Roques C."/>
            <person name="Donnadieu C."/>
            <person name="Braasch I."/>
            <person name="Desvignes T."/>
            <person name="Postlethwait J."/>
            <person name="Bobe J."/>
            <person name="Guiguen Y."/>
        </authorList>
    </citation>
    <scope>NUCLEOTIDE SEQUENCE</scope>
    <source>
        <strain evidence="13">M-15738</strain>
        <tissue evidence="13">Blood</tissue>
    </source>
</reference>
<dbReference type="AlphaFoldDB" id="A0AAV6GIG3"/>
<gene>
    <name evidence="13" type="ORF">AALO_G00151670</name>
</gene>
<feature type="domain" description="Link" evidence="12">
    <location>
        <begin position="46"/>
        <end position="136"/>
    </location>
</feature>
<keyword evidence="8" id="KW-0325">Glycoprotein</keyword>
<dbReference type="PANTHER" id="PTHR10225:SF2">
    <property type="entry name" value="LYMPHATIC VESSEL ENDOTHELIAL HYALURONIC ACID RECEPTOR 1"/>
    <property type="match status" value="1"/>
</dbReference>
<feature type="compositionally biased region" description="Polar residues" evidence="10">
    <location>
        <begin position="146"/>
        <end position="163"/>
    </location>
</feature>